<evidence type="ECO:0000313" key="2">
    <source>
        <dbReference type="EMBL" id="KAH7324356.1"/>
    </source>
</evidence>
<keyword evidence="1" id="KW-0732">Signal</keyword>
<dbReference type="AlphaFoldDB" id="A0A8K0T1D6"/>
<dbReference type="OrthoDB" id="190201at2759"/>
<evidence type="ECO:0000313" key="3">
    <source>
        <dbReference type="Proteomes" id="UP000813444"/>
    </source>
</evidence>
<proteinExistence type="predicted"/>
<evidence type="ECO:0008006" key="4">
    <source>
        <dbReference type="Google" id="ProtNLM"/>
    </source>
</evidence>
<name>A0A8K0T1D6_9HYPO</name>
<dbReference type="Gene3D" id="3.40.50.1820">
    <property type="entry name" value="alpha/beta hydrolase"/>
    <property type="match status" value="1"/>
</dbReference>
<dbReference type="InterPro" id="IPR029058">
    <property type="entry name" value="AB_hydrolase_fold"/>
</dbReference>
<protein>
    <recommendedName>
        <fullName evidence="4">AB hydrolase-1 domain-containing protein</fullName>
    </recommendedName>
</protein>
<comment type="caution">
    <text evidence="2">The sequence shown here is derived from an EMBL/GenBank/DDBJ whole genome shotgun (WGS) entry which is preliminary data.</text>
</comment>
<keyword evidence="3" id="KW-1185">Reference proteome</keyword>
<reference evidence="2" key="1">
    <citation type="journal article" date="2021" name="Nat. Commun.">
        <title>Genetic determinants of endophytism in the Arabidopsis root mycobiome.</title>
        <authorList>
            <person name="Mesny F."/>
            <person name="Miyauchi S."/>
            <person name="Thiergart T."/>
            <person name="Pickel B."/>
            <person name="Atanasova L."/>
            <person name="Karlsson M."/>
            <person name="Huettel B."/>
            <person name="Barry K.W."/>
            <person name="Haridas S."/>
            <person name="Chen C."/>
            <person name="Bauer D."/>
            <person name="Andreopoulos W."/>
            <person name="Pangilinan J."/>
            <person name="LaButti K."/>
            <person name="Riley R."/>
            <person name="Lipzen A."/>
            <person name="Clum A."/>
            <person name="Drula E."/>
            <person name="Henrissat B."/>
            <person name="Kohler A."/>
            <person name="Grigoriev I.V."/>
            <person name="Martin F.M."/>
            <person name="Hacquard S."/>
        </authorList>
    </citation>
    <scope>NUCLEOTIDE SEQUENCE</scope>
    <source>
        <strain evidence="2">MPI-CAGE-CH-0235</strain>
    </source>
</reference>
<feature type="signal peptide" evidence="1">
    <location>
        <begin position="1"/>
        <end position="21"/>
    </location>
</feature>
<accession>A0A8K0T1D6</accession>
<gene>
    <name evidence="2" type="ORF">B0I35DRAFT_406173</name>
</gene>
<feature type="chain" id="PRO_5035480671" description="AB hydrolase-1 domain-containing protein" evidence="1">
    <location>
        <begin position="22"/>
        <end position="402"/>
    </location>
</feature>
<dbReference type="Proteomes" id="UP000813444">
    <property type="component" value="Unassembled WGS sequence"/>
</dbReference>
<organism evidence="2 3">
    <name type="scientific">Stachybotrys elegans</name>
    <dbReference type="NCBI Taxonomy" id="80388"/>
    <lineage>
        <taxon>Eukaryota</taxon>
        <taxon>Fungi</taxon>
        <taxon>Dikarya</taxon>
        <taxon>Ascomycota</taxon>
        <taxon>Pezizomycotina</taxon>
        <taxon>Sordariomycetes</taxon>
        <taxon>Hypocreomycetidae</taxon>
        <taxon>Hypocreales</taxon>
        <taxon>Stachybotryaceae</taxon>
        <taxon>Stachybotrys</taxon>
    </lineage>
</organism>
<dbReference type="SUPFAM" id="SSF53474">
    <property type="entry name" value="alpha/beta-Hydrolases"/>
    <property type="match status" value="1"/>
</dbReference>
<evidence type="ECO:0000256" key="1">
    <source>
        <dbReference type="SAM" id="SignalP"/>
    </source>
</evidence>
<sequence length="402" mass="44138">MSSTLYLASLVFLALAPMTIAVPVEQDTFTATKQCVELEVSVPVNVTTYDYNIPRVDSNIDAAHWTVNYTTWSARDDTLARDKKVLVNSTFAINAQLCVPPNGAPKADILQIATQGRGFDKRYWDVEIRPEEYSYLDAAINKGYSVLTFDMIGTGKSSKPNAYTTIQLEVEVEILAALTELARNGNLIKSSKVLSATSDEVAVTNFQPSQVVHIGHSYGSFVMAGMLQKYGSISDGAILTGFYLTNQLGTIDVGHFNHEFARDHDPQRFGAYESGYIVLTSESTLQELFLRKDGFEPELLTYLEAIKQPEGVGLYPSGDSAMLLPADDFTGPVMFFAGEFDYPGCHGDCRGIYNETLSRGLFPSAIDPKPYLQPNTGHAMTFATNASAGYEVIMHYLDCHGL</sequence>
<dbReference type="EMBL" id="JAGPNK010000003">
    <property type="protein sequence ID" value="KAH7324356.1"/>
    <property type="molecule type" value="Genomic_DNA"/>
</dbReference>